<dbReference type="AlphaFoldDB" id="A0A2S7XTH8"/>
<keyword evidence="2" id="KW-1185">Reference proteome</keyword>
<sequence length="108" mass="12004">MNDAISILTVFKTVSLEHRAITNAALFNASHSFTEAETTPVTINSTFGQSFGMQQAIKSIQGLLQNHQRELVLRLNEDVGLITITVVDQERQQIIREIPSEQALKLIA</sequence>
<dbReference type="SUPFAM" id="SSF160214">
    <property type="entry name" value="FlaG-like"/>
    <property type="match status" value="1"/>
</dbReference>
<dbReference type="InterPro" id="IPR005186">
    <property type="entry name" value="FlaG"/>
</dbReference>
<proteinExistence type="predicted"/>
<reference evidence="1 2" key="1">
    <citation type="submission" date="2018-01" db="EMBL/GenBank/DDBJ databases">
        <title>The complete genome sequence of Chromatium okenii LaCa, a purple sulfur bacterium with a turbulent life.</title>
        <authorList>
            <person name="Luedin S.M."/>
            <person name="Liechti N."/>
            <person name="Storelli N."/>
            <person name="Danza F."/>
            <person name="Wittwer M."/>
            <person name="Pothier J.F."/>
            <person name="Tonolla M.A."/>
        </authorList>
    </citation>
    <scope>NUCLEOTIDE SEQUENCE [LARGE SCALE GENOMIC DNA]</scope>
    <source>
        <strain evidence="1 2">LaCa</strain>
    </source>
</reference>
<dbReference type="OrthoDB" id="5741693at2"/>
<organism evidence="1 2">
    <name type="scientific">Chromatium okenii</name>
    <dbReference type="NCBI Taxonomy" id="61644"/>
    <lineage>
        <taxon>Bacteria</taxon>
        <taxon>Pseudomonadati</taxon>
        <taxon>Pseudomonadota</taxon>
        <taxon>Gammaproteobacteria</taxon>
        <taxon>Chromatiales</taxon>
        <taxon>Chromatiaceae</taxon>
        <taxon>Chromatium</taxon>
    </lineage>
</organism>
<dbReference type="InterPro" id="IPR035924">
    <property type="entry name" value="FlaG-like_sf"/>
</dbReference>
<accession>A0A2S7XTH8</accession>
<dbReference type="Pfam" id="PF03646">
    <property type="entry name" value="FlaG"/>
    <property type="match status" value="1"/>
</dbReference>
<name>A0A2S7XTH8_9GAMM</name>
<evidence type="ECO:0008006" key="3">
    <source>
        <dbReference type="Google" id="ProtNLM"/>
    </source>
</evidence>
<evidence type="ECO:0000313" key="2">
    <source>
        <dbReference type="Proteomes" id="UP000239936"/>
    </source>
</evidence>
<dbReference type="EMBL" id="PPGH01000018">
    <property type="protein sequence ID" value="PQJ97039.1"/>
    <property type="molecule type" value="Genomic_DNA"/>
</dbReference>
<dbReference type="RefSeq" id="WP_105072781.1">
    <property type="nucleotide sequence ID" value="NZ_JAFLKP010000457.1"/>
</dbReference>
<evidence type="ECO:0000313" key="1">
    <source>
        <dbReference type="EMBL" id="PQJ97039.1"/>
    </source>
</evidence>
<gene>
    <name evidence="1" type="ORF">CXB77_03345</name>
</gene>
<dbReference type="Proteomes" id="UP000239936">
    <property type="component" value="Unassembled WGS sequence"/>
</dbReference>
<dbReference type="Gene3D" id="3.30.160.170">
    <property type="entry name" value="FlaG-like"/>
    <property type="match status" value="1"/>
</dbReference>
<comment type="caution">
    <text evidence="1">The sequence shown here is derived from an EMBL/GenBank/DDBJ whole genome shotgun (WGS) entry which is preliminary data.</text>
</comment>
<protein>
    <recommendedName>
        <fullName evidence="3">Flagellar biosynthesis protein FlaG</fullName>
    </recommendedName>
</protein>